<keyword evidence="9 11" id="KW-0233">DNA recombination</keyword>
<dbReference type="InterPro" id="IPR011932">
    <property type="entry name" value="Recomb_XerD"/>
</dbReference>
<dbReference type="Gene3D" id="1.10.443.10">
    <property type="entry name" value="Intergrase catalytic core"/>
    <property type="match status" value="1"/>
</dbReference>
<organism evidence="14 15">
    <name type="scientific">Geomicrobium sediminis</name>
    <dbReference type="NCBI Taxonomy" id="1347788"/>
    <lineage>
        <taxon>Bacteria</taxon>
        <taxon>Bacillati</taxon>
        <taxon>Bacillota</taxon>
        <taxon>Bacilli</taxon>
        <taxon>Bacillales</taxon>
        <taxon>Geomicrobium</taxon>
    </lineage>
</organism>
<keyword evidence="7 11" id="KW-0229">DNA integration</keyword>
<evidence type="ECO:0000313" key="15">
    <source>
        <dbReference type="Proteomes" id="UP000741863"/>
    </source>
</evidence>
<feature type="active site" evidence="11">
    <location>
        <position position="154"/>
    </location>
</feature>
<dbReference type="InterPro" id="IPR044068">
    <property type="entry name" value="CB"/>
</dbReference>
<evidence type="ECO:0000256" key="3">
    <source>
        <dbReference type="ARBA" id="ARBA00015810"/>
    </source>
</evidence>
<dbReference type="NCBIfam" id="NF001399">
    <property type="entry name" value="PRK00283.1"/>
    <property type="match status" value="1"/>
</dbReference>
<feature type="domain" description="Core-binding (CB)" evidence="13">
    <location>
        <begin position="5"/>
        <end position="92"/>
    </location>
</feature>
<dbReference type="InterPro" id="IPR011010">
    <property type="entry name" value="DNA_brk_join_enz"/>
</dbReference>
<dbReference type="Gene3D" id="1.10.150.130">
    <property type="match status" value="1"/>
</dbReference>
<dbReference type="Proteomes" id="UP000741863">
    <property type="component" value="Unassembled WGS sequence"/>
</dbReference>
<dbReference type="InterPro" id="IPR002104">
    <property type="entry name" value="Integrase_catalytic"/>
</dbReference>
<dbReference type="Pfam" id="PF02899">
    <property type="entry name" value="Phage_int_SAM_1"/>
    <property type="match status" value="1"/>
</dbReference>
<dbReference type="PROSITE" id="PS51900">
    <property type="entry name" value="CB"/>
    <property type="match status" value="1"/>
</dbReference>
<dbReference type="InterPro" id="IPR023009">
    <property type="entry name" value="Tyrosine_recombinase_XerC/XerD"/>
</dbReference>
<dbReference type="PROSITE" id="PS51898">
    <property type="entry name" value="TYR_RECOMBINASE"/>
    <property type="match status" value="1"/>
</dbReference>
<feature type="domain" description="Tyr recombinase" evidence="12">
    <location>
        <begin position="113"/>
        <end position="297"/>
    </location>
</feature>
<dbReference type="InterPro" id="IPR004107">
    <property type="entry name" value="Integrase_SAM-like_N"/>
</dbReference>
<feature type="active site" evidence="11">
    <location>
        <position position="275"/>
    </location>
</feature>
<dbReference type="EMBL" id="JAFBEC010000007">
    <property type="protein sequence ID" value="MBM7633599.1"/>
    <property type="molecule type" value="Genomic_DNA"/>
</dbReference>
<evidence type="ECO:0000256" key="4">
    <source>
        <dbReference type="ARBA" id="ARBA00022490"/>
    </source>
</evidence>
<keyword evidence="6 11" id="KW-0159">Chromosome partition</keyword>
<name>A0ABS2PE35_9BACL</name>
<dbReference type="PANTHER" id="PTHR30349">
    <property type="entry name" value="PHAGE INTEGRASE-RELATED"/>
    <property type="match status" value="1"/>
</dbReference>
<dbReference type="HAMAP" id="MF_01808">
    <property type="entry name" value="Recomb_XerC_XerD"/>
    <property type="match status" value="1"/>
</dbReference>
<keyword evidence="5 11" id="KW-0132">Cell division</keyword>
<keyword evidence="10 11" id="KW-0131">Cell cycle</keyword>
<dbReference type="PANTHER" id="PTHR30349:SF81">
    <property type="entry name" value="TYROSINE RECOMBINASE XERC"/>
    <property type="match status" value="1"/>
</dbReference>
<dbReference type="HAMAP" id="MF_01807">
    <property type="entry name" value="Recomb_XerD"/>
    <property type="match status" value="1"/>
</dbReference>
<evidence type="ECO:0000256" key="5">
    <source>
        <dbReference type="ARBA" id="ARBA00022618"/>
    </source>
</evidence>
<comment type="subcellular location">
    <subcellularLocation>
        <location evidence="1 11">Cytoplasm</location>
    </subcellularLocation>
</comment>
<feature type="active site" evidence="11">
    <location>
        <position position="252"/>
    </location>
</feature>
<dbReference type="InterPro" id="IPR013762">
    <property type="entry name" value="Integrase-like_cat_sf"/>
</dbReference>
<comment type="function">
    <text evidence="11">Site-specific tyrosine recombinase, which acts by catalyzing the cutting and rejoining of the recombining DNA molecules. The XerC-XerD complex is essential to convert dimers of the bacterial chromosome into monomers to permit their segregation at cell division. It also contributes to the segregational stability of plasmids.</text>
</comment>
<evidence type="ECO:0000256" key="11">
    <source>
        <dbReference type="HAMAP-Rule" id="MF_01807"/>
    </source>
</evidence>
<sequence length="310" mass="36059">MVQSLAMDDPIHDYLHYCLVERGHSQNTLSAYERDLMSYKQYVNETHELTSWTDIKRSHILDYLYTLRTEGRTPTSLARMLSSIRSFHQFLLRERVAMHDPSDLIESPRSGRKLPVVLSIVEVERLIHNAENTETKYKDRDVAMFELMYGTGMRVTELCDLKLDDINLDLGFVRCIGKGNKERIVPLGQPAMNAIDRYLQNLRPTLLKKLSEETLFLNRQGNRLSRQGFWKILKKNATEASIYKDVTPHTLRHSFATHLIENGADLRVVQEMLGHADITTTQIYTHISNKHLRDVYSHYHPRAKGKEDHK</sequence>
<evidence type="ECO:0000256" key="1">
    <source>
        <dbReference type="ARBA" id="ARBA00004496"/>
    </source>
</evidence>
<gene>
    <name evidence="11" type="primary">xerD</name>
    <name evidence="14" type="ORF">JOD17_002693</name>
</gene>
<feature type="active site" evidence="11">
    <location>
        <position position="249"/>
    </location>
</feature>
<feature type="active site" evidence="11">
    <location>
        <position position="178"/>
    </location>
</feature>
<accession>A0ABS2PE35</accession>
<dbReference type="Pfam" id="PF00589">
    <property type="entry name" value="Phage_integrase"/>
    <property type="match status" value="1"/>
</dbReference>
<evidence type="ECO:0000256" key="10">
    <source>
        <dbReference type="ARBA" id="ARBA00023306"/>
    </source>
</evidence>
<keyword evidence="15" id="KW-1185">Reference proteome</keyword>
<proteinExistence type="inferred from homology"/>
<dbReference type="NCBIfam" id="TIGR02225">
    <property type="entry name" value="recomb_XerD"/>
    <property type="match status" value="1"/>
</dbReference>
<evidence type="ECO:0000256" key="8">
    <source>
        <dbReference type="ARBA" id="ARBA00023125"/>
    </source>
</evidence>
<evidence type="ECO:0000259" key="13">
    <source>
        <dbReference type="PROSITE" id="PS51900"/>
    </source>
</evidence>
<keyword evidence="4 11" id="KW-0963">Cytoplasm</keyword>
<reference evidence="14 15" key="1">
    <citation type="submission" date="2021-01" db="EMBL/GenBank/DDBJ databases">
        <title>Genomic Encyclopedia of Type Strains, Phase IV (KMG-IV): sequencing the most valuable type-strain genomes for metagenomic binning, comparative biology and taxonomic classification.</title>
        <authorList>
            <person name="Goeker M."/>
        </authorList>
    </citation>
    <scope>NUCLEOTIDE SEQUENCE [LARGE SCALE GENOMIC DNA]</scope>
    <source>
        <strain evidence="14 15">DSM 25540</strain>
    </source>
</reference>
<comment type="similarity">
    <text evidence="2 11">Belongs to the 'phage' integrase family. XerD subfamily.</text>
</comment>
<evidence type="ECO:0000256" key="9">
    <source>
        <dbReference type="ARBA" id="ARBA00023172"/>
    </source>
</evidence>
<dbReference type="InterPro" id="IPR010998">
    <property type="entry name" value="Integrase_recombinase_N"/>
</dbReference>
<comment type="subunit">
    <text evidence="11">Forms a cyclic heterotetrameric complex composed of two molecules of XerC and two molecules of XerD.</text>
</comment>
<dbReference type="SUPFAM" id="SSF56349">
    <property type="entry name" value="DNA breaking-rejoining enzymes"/>
    <property type="match status" value="1"/>
</dbReference>
<evidence type="ECO:0000256" key="6">
    <source>
        <dbReference type="ARBA" id="ARBA00022829"/>
    </source>
</evidence>
<keyword evidence="8 11" id="KW-0238">DNA-binding</keyword>
<dbReference type="NCBIfam" id="NF040815">
    <property type="entry name" value="recomb_XerA_Arch"/>
    <property type="match status" value="1"/>
</dbReference>
<evidence type="ECO:0000256" key="2">
    <source>
        <dbReference type="ARBA" id="ARBA00010450"/>
    </source>
</evidence>
<protein>
    <recommendedName>
        <fullName evidence="3 11">Tyrosine recombinase XerD</fullName>
    </recommendedName>
</protein>
<comment type="caution">
    <text evidence="14">The sequence shown here is derived from an EMBL/GenBank/DDBJ whole genome shotgun (WGS) entry which is preliminary data.</text>
</comment>
<evidence type="ECO:0000313" key="14">
    <source>
        <dbReference type="EMBL" id="MBM7633599.1"/>
    </source>
</evidence>
<evidence type="ECO:0000259" key="12">
    <source>
        <dbReference type="PROSITE" id="PS51898"/>
    </source>
</evidence>
<dbReference type="InterPro" id="IPR050090">
    <property type="entry name" value="Tyrosine_recombinase_XerCD"/>
</dbReference>
<evidence type="ECO:0000256" key="7">
    <source>
        <dbReference type="ARBA" id="ARBA00022908"/>
    </source>
</evidence>
<feature type="active site" description="O-(3'-phospho-DNA)-tyrosine intermediate" evidence="11">
    <location>
        <position position="284"/>
    </location>
</feature>
<dbReference type="CDD" id="cd00798">
    <property type="entry name" value="INT_XerDC_C"/>
    <property type="match status" value="1"/>
</dbReference>